<dbReference type="OMA" id="WKERETK"/>
<evidence type="ECO:0000313" key="6">
    <source>
        <dbReference type="Ensembl" id="ENSLOCP00000013306.1"/>
    </source>
</evidence>
<organism evidence="6 7">
    <name type="scientific">Lepisosteus oculatus</name>
    <name type="common">Spotted gar</name>
    <dbReference type="NCBI Taxonomy" id="7918"/>
    <lineage>
        <taxon>Eukaryota</taxon>
        <taxon>Metazoa</taxon>
        <taxon>Chordata</taxon>
        <taxon>Craniata</taxon>
        <taxon>Vertebrata</taxon>
        <taxon>Euteleostomi</taxon>
        <taxon>Actinopterygii</taxon>
        <taxon>Neopterygii</taxon>
        <taxon>Holostei</taxon>
        <taxon>Semionotiformes</taxon>
        <taxon>Lepisosteidae</taxon>
        <taxon>Lepisosteus</taxon>
    </lineage>
</organism>
<feature type="compositionally biased region" description="Basic and acidic residues" evidence="4">
    <location>
        <begin position="242"/>
        <end position="252"/>
    </location>
</feature>
<name>W5MY47_LEPOC</name>
<protein>
    <submittedName>
        <fullName evidence="6">SH2 domain containing 4A</fullName>
    </submittedName>
</protein>
<dbReference type="AlphaFoldDB" id="W5MY47"/>
<feature type="region of interest" description="Disordered" evidence="4">
    <location>
        <begin position="220"/>
        <end position="252"/>
    </location>
</feature>
<evidence type="ECO:0000256" key="4">
    <source>
        <dbReference type="SAM" id="MobiDB-lite"/>
    </source>
</evidence>
<dbReference type="InterPro" id="IPR000980">
    <property type="entry name" value="SH2"/>
</dbReference>
<dbReference type="STRING" id="7918.ENSLOCP00000013306"/>
<dbReference type="SUPFAM" id="SSF55550">
    <property type="entry name" value="SH2 domain"/>
    <property type="match status" value="1"/>
</dbReference>
<dbReference type="EMBL" id="AHAT01013396">
    <property type="status" value="NOT_ANNOTATED_CDS"/>
    <property type="molecule type" value="Genomic_DNA"/>
</dbReference>
<dbReference type="SMART" id="SM00252">
    <property type="entry name" value="SH2"/>
    <property type="match status" value="1"/>
</dbReference>
<reference evidence="7" key="1">
    <citation type="submission" date="2011-12" db="EMBL/GenBank/DDBJ databases">
        <title>The Draft Genome of Lepisosteus oculatus.</title>
        <authorList>
            <consortium name="The Broad Institute Genome Assembly &amp; Analysis Group"/>
            <consortium name="Computational R&amp;D Group"/>
            <consortium name="and Sequencing Platform"/>
            <person name="Di Palma F."/>
            <person name="Alfoldi J."/>
            <person name="Johnson J."/>
            <person name="Berlin A."/>
            <person name="Gnerre S."/>
            <person name="Jaffe D."/>
            <person name="MacCallum I."/>
            <person name="Young S."/>
            <person name="Walker B.J."/>
            <person name="Lander E.S."/>
            <person name="Lindblad-Toh K."/>
        </authorList>
    </citation>
    <scope>NUCLEOTIDE SEQUENCE [LARGE SCALE GENOMIC DNA]</scope>
</reference>
<dbReference type="GO" id="GO:0005737">
    <property type="term" value="C:cytoplasm"/>
    <property type="evidence" value="ECO:0000318"/>
    <property type="project" value="GO_Central"/>
</dbReference>
<dbReference type="Pfam" id="PF00017">
    <property type="entry name" value="SH2"/>
    <property type="match status" value="1"/>
</dbReference>
<evidence type="ECO:0000259" key="5">
    <source>
        <dbReference type="PROSITE" id="PS50001"/>
    </source>
</evidence>
<dbReference type="Bgee" id="ENSLOCG00000010857">
    <property type="expression patterns" value="Expressed in ovary and 10 other cell types or tissues"/>
</dbReference>
<dbReference type="InterPro" id="IPR036860">
    <property type="entry name" value="SH2_dom_sf"/>
</dbReference>
<dbReference type="PROSITE" id="PS50001">
    <property type="entry name" value="SH2"/>
    <property type="match status" value="1"/>
</dbReference>
<dbReference type="GeneTree" id="ENSGT00940000157357"/>
<keyword evidence="3" id="KW-0175">Coiled coil</keyword>
<dbReference type="Ensembl" id="ENSLOCT00000013334.1">
    <property type="protein sequence ID" value="ENSLOCP00000013306.1"/>
    <property type="gene ID" value="ENSLOCG00000010857.1"/>
</dbReference>
<dbReference type="PANTHER" id="PTHR14388">
    <property type="entry name" value="T CELL-SPECIFIC ADAPTER PROTEIN TSAD"/>
    <property type="match status" value="1"/>
</dbReference>
<evidence type="ECO:0000256" key="3">
    <source>
        <dbReference type="SAM" id="Coils"/>
    </source>
</evidence>
<reference evidence="6" key="3">
    <citation type="submission" date="2025-09" db="UniProtKB">
        <authorList>
            <consortium name="Ensembl"/>
        </authorList>
    </citation>
    <scope>IDENTIFICATION</scope>
</reference>
<keyword evidence="7" id="KW-1185">Reference proteome</keyword>
<accession>W5MY47</accession>
<feature type="coiled-coil region" evidence="3">
    <location>
        <begin position="146"/>
        <end position="215"/>
    </location>
</feature>
<feature type="region of interest" description="Disordered" evidence="4">
    <location>
        <begin position="276"/>
        <end position="304"/>
    </location>
</feature>
<sequence>MLQQILADMYIEPELLAELNEEQKQILFFKMREEQVRRWKERETKLEKQELAQRKPKKVAASGKSISWLLGSDCDVWVWVMGEHPADKPYDQICDEIITERARQQAQKEGEEIRYHHVCLERAKKEEELVKRFSNTYLMDTQMGIFDVWKKEAAEKEEQARRAAAEEKSKTCEISKYESELLYPCPRQRREAEERRRAEEDLRRLEEERTQQIYMDLKEVQQSVQKQDRDDPEWQETLQKSKAADERRRSIAKQARADYKRLSLKAVERGRVAAMSKAFAGEDPTSKPSPPPKPKERSTATNNNVLHRKLAVRRTLSTSNKDVIIKWFKEEQIPLRAGYDKDQDCIAPWFHGVITRQGAEELLSTEGPGHFLIRVSEKITGYVLSYRCHEGYKHFLIDASDSSYSFLGVDQLKHASLAELVEYHKVEPITLSGGEQLLQPSGQKCENPDYSELFS</sequence>
<reference evidence="6" key="2">
    <citation type="submission" date="2025-08" db="UniProtKB">
        <authorList>
            <consortium name="Ensembl"/>
        </authorList>
    </citation>
    <scope>IDENTIFICATION</scope>
</reference>
<keyword evidence="1 2" id="KW-0727">SH2 domain</keyword>
<proteinExistence type="predicted"/>
<evidence type="ECO:0000256" key="1">
    <source>
        <dbReference type="ARBA" id="ARBA00022999"/>
    </source>
</evidence>
<evidence type="ECO:0000313" key="7">
    <source>
        <dbReference type="Proteomes" id="UP000018468"/>
    </source>
</evidence>
<dbReference type="PRINTS" id="PR00401">
    <property type="entry name" value="SH2DOMAIN"/>
</dbReference>
<dbReference type="Gene3D" id="3.30.505.10">
    <property type="entry name" value="SH2 domain"/>
    <property type="match status" value="1"/>
</dbReference>
<feature type="domain" description="SH2" evidence="5">
    <location>
        <begin position="349"/>
        <end position="441"/>
    </location>
</feature>
<dbReference type="PANTHER" id="PTHR14388:SF5">
    <property type="entry name" value="SH2 DOMAIN-CONTAINING PROTEIN 4A"/>
    <property type="match status" value="1"/>
</dbReference>
<dbReference type="Proteomes" id="UP000018468">
    <property type="component" value="Linkage group LG2"/>
</dbReference>
<dbReference type="eggNOG" id="ENOG502QVV5">
    <property type="taxonomic scope" value="Eukaryota"/>
</dbReference>
<dbReference type="FunFam" id="3.30.505.10:FF:000034">
    <property type="entry name" value="SH2 domain-containing protein 4A"/>
    <property type="match status" value="1"/>
</dbReference>
<evidence type="ECO:0000256" key="2">
    <source>
        <dbReference type="PROSITE-ProRule" id="PRU00191"/>
    </source>
</evidence>
<dbReference type="InParanoid" id="W5MY47"/>